<protein>
    <recommendedName>
        <fullName evidence="2">DUF2634 domain-containing protein</fullName>
    </recommendedName>
</protein>
<gene>
    <name evidence="1" type="ORF">AULFYP135_00251</name>
</gene>
<dbReference type="InterPro" id="IPR020288">
    <property type="entry name" value="Sheath_initiator"/>
</dbReference>
<organism evidence="1">
    <name type="scientific">uncultured Anaerotruncus sp</name>
    <dbReference type="NCBI Taxonomy" id="905011"/>
    <lineage>
        <taxon>Bacteria</taxon>
        <taxon>Bacillati</taxon>
        <taxon>Bacillota</taxon>
        <taxon>Clostridia</taxon>
        <taxon>Eubacteriales</taxon>
        <taxon>Oscillospiraceae</taxon>
        <taxon>Anaerotruncus</taxon>
        <taxon>environmental samples</taxon>
    </lineage>
</organism>
<name>A0A6N2R7X6_9FIRM</name>
<dbReference type="Pfam" id="PF10934">
    <property type="entry name" value="Sheath_initiator"/>
    <property type="match status" value="1"/>
</dbReference>
<dbReference type="Gene3D" id="3.10.450.40">
    <property type="match status" value="1"/>
</dbReference>
<proteinExistence type="predicted"/>
<dbReference type="AlphaFoldDB" id="A0A6N2R7X6"/>
<dbReference type="EMBL" id="CACRSL010000003">
    <property type="protein sequence ID" value="VYS76211.1"/>
    <property type="molecule type" value="Genomic_DNA"/>
</dbReference>
<accession>A0A6N2R7X6</accession>
<evidence type="ECO:0008006" key="2">
    <source>
        <dbReference type="Google" id="ProtNLM"/>
    </source>
</evidence>
<dbReference type="SUPFAM" id="SSF160719">
    <property type="entry name" value="gpW/gp25-like"/>
    <property type="match status" value="1"/>
</dbReference>
<evidence type="ECO:0000313" key="1">
    <source>
        <dbReference type="EMBL" id="VYS76211.1"/>
    </source>
</evidence>
<sequence>MALTPGNIDTMVTIGETVEVETAASQPSRTYAVNWQTGRVAGFVDGIDALKQAIYKILQTERFAHIIYSWNYGFEANRIIGQSAAYLKSEIQRLITEALLADDRITAVENFKINITGKRRAAVEFTVASVFGETNIETEVNI</sequence>
<reference evidence="1" key="1">
    <citation type="submission" date="2019-11" db="EMBL/GenBank/DDBJ databases">
        <authorList>
            <person name="Feng L."/>
        </authorList>
    </citation>
    <scope>NUCLEOTIDE SEQUENCE</scope>
    <source>
        <strain evidence="1">AundefinedLFYP135</strain>
    </source>
</reference>